<dbReference type="InterPro" id="IPR046638">
    <property type="entry name" value="DUF6750"/>
</dbReference>
<feature type="transmembrane region" description="Helical" evidence="1">
    <location>
        <begin position="47"/>
        <end position="65"/>
    </location>
</feature>
<name>A0A5M3Q0W8_9GAMM</name>
<dbReference type="AlphaFoldDB" id="A0A5M3Q0W8"/>
<keyword evidence="1" id="KW-0472">Membrane</keyword>
<evidence type="ECO:0000313" key="4">
    <source>
        <dbReference type="Proteomes" id="UP000387223"/>
    </source>
</evidence>
<feature type="transmembrane region" description="Helical" evidence="1">
    <location>
        <begin position="86"/>
        <end position="107"/>
    </location>
</feature>
<protein>
    <submittedName>
        <fullName evidence="3">Uncharacterized protein</fullName>
    </submittedName>
</protein>
<evidence type="ECO:0000313" key="3">
    <source>
        <dbReference type="EMBL" id="GBO88706.1"/>
    </source>
</evidence>
<sequence length="126" mass="13087">MKDLTLKAYVAVAAFAVTSTANAQEDLASRITDEGGWLDQLGAVGMLVLAAAFLAGVGCVSWGIWYYVKKSDNPQEPDAGGKALKFIVGGSALTIVPLFIAIMTMTLGGDGDASGAVDSQLQQFQQ</sequence>
<reference evidence="3 4" key="1">
    <citation type="journal article" date="2019" name="J. Gen. Appl. Microbiol.">
        <title>Aerobic degradation of cis-dichloroethene by the marine bacterium Marinobacter salsuginis strain 5N-3.</title>
        <authorList>
            <person name="Inoue Y."/>
            <person name="Fukunaga Y."/>
            <person name="Katsumata H."/>
            <person name="Ohji S."/>
            <person name="Hosoyama A."/>
            <person name="Mori K."/>
            <person name="Ando K."/>
        </authorList>
    </citation>
    <scope>NUCLEOTIDE SEQUENCE [LARGE SCALE GENOMIC DNA]</scope>
    <source>
        <strain evidence="3 4">NBRC 109114</strain>
    </source>
</reference>
<keyword evidence="1" id="KW-0812">Transmembrane</keyword>
<dbReference type="Proteomes" id="UP000387223">
    <property type="component" value="Unassembled WGS sequence"/>
</dbReference>
<evidence type="ECO:0000256" key="1">
    <source>
        <dbReference type="SAM" id="Phobius"/>
    </source>
</evidence>
<keyword evidence="2" id="KW-0732">Signal</keyword>
<proteinExistence type="predicted"/>
<dbReference type="EMBL" id="BGZI01000015">
    <property type="protein sequence ID" value="GBO88706.1"/>
    <property type="molecule type" value="Genomic_DNA"/>
</dbReference>
<organism evidence="3 4">
    <name type="scientific">Marinobacter salsuginis</name>
    <dbReference type="NCBI Taxonomy" id="418719"/>
    <lineage>
        <taxon>Bacteria</taxon>
        <taxon>Pseudomonadati</taxon>
        <taxon>Pseudomonadota</taxon>
        <taxon>Gammaproteobacteria</taxon>
        <taxon>Pseudomonadales</taxon>
        <taxon>Marinobacteraceae</taxon>
        <taxon>Marinobacter</taxon>
    </lineage>
</organism>
<dbReference type="Pfam" id="PF20535">
    <property type="entry name" value="DUF6750"/>
    <property type="match status" value="1"/>
</dbReference>
<feature type="signal peptide" evidence="2">
    <location>
        <begin position="1"/>
        <end position="23"/>
    </location>
</feature>
<feature type="chain" id="PRO_5024461829" evidence="2">
    <location>
        <begin position="24"/>
        <end position="126"/>
    </location>
</feature>
<keyword evidence="1" id="KW-1133">Transmembrane helix</keyword>
<gene>
    <name evidence="3" type="ORF">MSSD14B_23740</name>
</gene>
<accession>A0A5M3Q0W8</accession>
<evidence type="ECO:0000256" key="2">
    <source>
        <dbReference type="SAM" id="SignalP"/>
    </source>
</evidence>
<comment type="caution">
    <text evidence="3">The sequence shown here is derived from an EMBL/GenBank/DDBJ whole genome shotgun (WGS) entry which is preliminary data.</text>
</comment>
<dbReference type="RefSeq" id="WP_136630768.1">
    <property type="nucleotide sequence ID" value="NZ_BGZI01000015.1"/>
</dbReference>